<evidence type="ECO:0000313" key="1">
    <source>
        <dbReference type="EMBL" id="CAC5419783.1"/>
    </source>
</evidence>
<dbReference type="Proteomes" id="UP000507470">
    <property type="component" value="Unassembled WGS sequence"/>
</dbReference>
<accession>A0A6J8EIL4</accession>
<dbReference type="OrthoDB" id="10294464at2759"/>
<gene>
    <name evidence="1" type="ORF">MCOR_52079</name>
</gene>
<reference evidence="1 2" key="1">
    <citation type="submission" date="2020-06" db="EMBL/GenBank/DDBJ databases">
        <authorList>
            <person name="Li R."/>
            <person name="Bekaert M."/>
        </authorList>
    </citation>
    <scope>NUCLEOTIDE SEQUENCE [LARGE SCALE GENOMIC DNA]</scope>
    <source>
        <strain evidence="2">wild</strain>
    </source>
</reference>
<keyword evidence="2" id="KW-1185">Reference proteome</keyword>
<proteinExistence type="predicted"/>
<evidence type="ECO:0000313" key="2">
    <source>
        <dbReference type="Proteomes" id="UP000507470"/>
    </source>
</evidence>
<organism evidence="1 2">
    <name type="scientific">Mytilus coruscus</name>
    <name type="common">Sea mussel</name>
    <dbReference type="NCBI Taxonomy" id="42192"/>
    <lineage>
        <taxon>Eukaryota</taxon>
        <taxon>Metazoa</taxon>
        <taxon>Spiralia</taxon>
        <taxon>Lophotrochozoa</taxon>
        <taxon>Mollusca</taxon>
        <taxon>Bivalvia</taxon>
        <taxon>Autobranchia</taxon>
        <taxon>Pteriomorphia</taxon>
        <taxon>Mytilida</taxon>
        <taxon>Mytiloidea</taxon>
        <taxon>Mytilidae</taxon>
        <taxon>Mytilinae</taxon>
        <taxon>Mytilus</taxon>
    </lineage>
</organism>
<name>A0A6J8EIL4_MYTCO</name>
<sequence length="400" mass="45690">MQKVQLHGPKYAIKFRSVKLNCSSDTVPEGNTAEFLINGKSVNNVRLHQTKCFRTVDVIECVPGVCQCSGDGRTFVFYYYPNKTGKYDFSCKMKFSSIIPNQGHFVTNNKVTNIIEPTPLIKTDKHDFSFNLTCSVGFIDIITVFKWSCDNEAIMSESFHNASTSWSVVRLDISKKKTTTLCVCNVSLPTLNFTGSAAIQLKYRGRPHLLQNEVVYIGNDVVFSLTFYSSEESNIITWYRQWIRLVNSTEQVQTTKQTTLNVLVRGKNVSVEGFKSSLLLRNAKEHLLYNVKICVKNHYGISCHRYFESKVNSYSTDSTTNPVYYSADSQQNNTYQPISADREEAHAYETPIVVYEHLSEERPLHEYNIPSRYEEPQNAMDDVHSFDSRGSYEKVVFGLQ</sequence>
<dbReference type="EMBL" id="CACVKT020009053">
    <property type="protein sequence ID" value="CAC5419783.1"/>
    <property type="molecule type" value="Genomic_DNA"/>
</dbReference>
<protein>
    <submittedName>
        <fullName evidence="1">Uncharacterized protein</fullName>
    </submittedName>
</protein>
<dbReference type="AlphaFoldDB" id="A0A6J8EIL4"/>